<dbReference type="Proteomes" id="UP000028401">
    <property type="component" value="Unassembled WGS sequence"/>
</dbReference>
<protein>
    <submittedName>
        <fullName evidence="2">Phage protein</fullName>
    </submittedName>
</protein>
<gene>
    <name evidence="2" type="ORF">U725_02146</name>
</gene>
<dbReference type="RefSeq" id="WP_042748727.1">
    <property type="nucleotide sequence ID" value="NZ_AZSI01000134.1"/>
</dbReference>
<keyword evidence="1" id="KW-0175">Coiled coil</keyword>
<dbReference type="EMBL" id="AZSI01000134">
    <property type="protein sequence ID" value="KEY61704.1"/>
    <property type="molecule type" value="Genomic_DNA"/>
</dbReference>
<proteinExistence type="predicted"/>
<reference evidence="2 3" key="1">
    <citation type="submission" date="2014-06" db="EMBL/GenBank/DDBJ databases">
        <title>Draft genome sequence of the putrescine producing strain Lactococcus lactis subsp cremoris GE214.</title>
        <authorList>
            <person name="Ladero V."/>
            <person name="Linares D.M."/>
            <person name="del Rio B."/>
            <person name="Mayo B."/>
            <person name="Martin M.C."/>
            <person name="Fernandez M."/>
            <person name="Alvarez M.A."/>
        </authorList>
    </citation>
    <scope>NUCLEOTIDE SEQUENCE [LARGE SCALE GENOMIC DNA]</scope>
    <source>
        <strain evidence="2 3">GE214</strain>
    </source>
</reference>
<comment type="caution">
    <text evidence="2">The sequence shown here is derived from an EMBL/GenBank/DDBJ whole genome shotgun (WGS) entry which is preliminary data.</text>
</comment>
<name>A0A084A8S5_LACLC</name>
<dbReference type="AlphaFoldDB" id="A0A084A8S5"/>
<evidence type="ECO:0000313" key="3">
    <source>
        <dbReference type="Proteomes" id="UP000028401"/>
    </source>
</evidence>
<feature type="coiled-coil region" evidence="1">
    <location>
        <begin position="16"/>
        <end position="76"/>
    </location>
</feature>
<evidence type="ECO:0000256" key="1">
    <source>
        <dbReference type="SAM" id="Coils"/>
    </source>
</evidence>
<evidence type="ECO:0000313" key="2">
    <source>
        <dbReference type="EMBL" id="KEY61704.1"/>
    </source>
</evidence>
<accession>A0A084A8S5</accession>
<organism evidence="2 3">
    <name type="scientific">Lactococcus cremoris subsp. cremoris GE214</name>
    <dbReference type="NCBI Taxonomy" id="1415168"/>
    <lineage>
        <taxon>Bacteria</taxon>
        <taxon>Bacillati</taxon>
        <taxon>Bacillota</taxon>
        <taxon>Bacilli</taxon>
        <taxon>Lactobacillales</taxon>
        <taxon>Streptococcaceae</taxon>
        <taxon>Lactococcus</taxon>
        <taxon>Lactococcus cremoris subsp. cremoris</taxon>
    </lineage>
</organism>
<sequence length="250" mass="29498">MLENTQKIYQLILETEKKFNDEKAKLVKRRETLQKKIDSKVPFSSAAKKREARYEVEEIDISLEELERDKKQAVLDLEVLPQLKKAHDEDSKTWESSNNKKIDELLDELDSKIIPLMKAAEKETKEYTSLEMDLSKKLEEKLTENEVEFKNSDLAILPLYSYKIPHGEGHVSKKLKKTLRAINNEFDLMFIMKRGEMEYNIRNQSTEEERQKEIEEKGGYHINEGNFVIVDNAKYIEWCNKEYGDKSKKK</sequence>
<dbReference type="PATRIC" id="fig|1415168.3.peg.2211"/>